<organism evidence="1 2">
    <name type="scientific">Flavobacterium aquariorum</name>
    <dbReference type="NCBI Taxonomy" id="2217670"/>
    <lineage>
        <taxon>Bacteria</taxon>
        <taxon>Pseudomonadati</taxon>
        <taxon>Bacteroidota</taxon>
        <taxon>Flavobacteriia</taxon>
        <taxon>Flavobacteriales</taxon>
        <taxon>Flavobacteriaceae</taxon>
        <taxon>Flavobacterium</taxon>
    </lineage>
</organism>
<protein>
    <submittedName>
        <fullName evidence="1">Uncharacterized protein</fullName>
    </submittedName>
</protein>
<reference evidence="1 2" key="1">
    <citation type="submission" date="2018-06" db="EMBL/GenBank/DDBJ databases">
        <title>Flavobacterium sp IMCC34762, genome.</title>
        <authorList>
            <person name="Joung Y."/>
            <person name="Cho J."/>
            <person name="Song J."/>
        </authorList>
    </citation>
    <scope>NUCLEOTIDE SEQUENCE [LARGE SCALE GENOMIC DNA]</scope>
    <source>
        <strain evidence="1 2">IMCC34762</strain>
    </source>
</reference>
<dbReference type="PROSITE" id="PS51257">
    <property type="entry name" value="PROKAR_LIPOPROTEIN"/>
    <property type="match status" value="1"/>
</dbReference>
<proteinExistence type="predicted"/>
<gene>
    <name evidence="1" type="ORF">DOS84_05865</name>
</gene>
<evidence type="ECO:0000313" key="1">
    <source>
        <dbReference type="EMBL" id="PZX94149.1"/>
    </source>
</evidence>
<comment type="caution">
    <text evidence="1">The sequence shown here is derived from an EMBL/GenBank/DDBJ whole genome shotgun (WGS) entry which is preliminary data.</text>
</comment>
<dbReference type="AlphaFoldDB" id="A0A2W7U9T7"/>
<evidence type="ECO:0000313" key="2">
    <source>
        <dbReference type="Proteomes" id="UP000249177"/>
    </source>
</evidence>
<dbReference type="OrthoDB" id="663527at2"/>
<dbReference type="InterPro" id="IPR045607">
    <property type="entry name" value="DUF6452"/>
</dbReference>
<name>A0A2W7U9T7_9FLAO</name>
<keyword evidence="2" id="KW-1185">Reference proteome</keyword>
<dbReference type="RefSeq" id="WP_111409184.1">
    <property type="nucleotide sequence ID" value="NZ_QKXH01000003.1"/>
</dbReference>
<sequence length="180" mass="20023">MKKIIALLIILGFASSSCEPDDICDPNTPTTPRMLIQFFDISNPSLRKNVTNLKVIGEGGQAEGVVFNPSGVDEAKYLTSTDSILLPLNTDADIVKYKFILNSGNKNPLLVNTDNLEFKYTRESIYVSRACGFKTIFNLDPTNPFTLSDATPADEMWIQYVIVAKNNITSENETIIKIFF</sequence>
<dbReference type="Pfam" id="PF20050">
    <property type="entry name" value="DUF6452"/>
    <property type="match status" value="1"/>
</dbReference>
<dbReference type="EMBL" id="QKXH01000003">
    <property type="protein sequence ID" value="PZX94149.1"/>
    <property type="molecule type" value="Genomic_DNA"/>
</dbReference>
<dbReference type="Proteomes" id="UP000249177">
    <property type="component" value="Unassembled WGS sequence"/>
</dbReference>
<accession>A0A2W7U9T7</accession>